<dbReference type="Proteomes" id="UP000264589">
    <property type="component" value="Unassembled WGS sequence"/>
</dbReference>
<dbReference type="OrthoDB" id="7204076at2"/>
<evidence type="ECO:0000256" key="4">
    <source>
        <dbReference type="ARBA" id="ARBA00023239"/>
    </source>
</evidence>
<dbReference type="CDD" id="cd00452">
    <property type="entry name" value="KDPG_aldolase"/>
    <property type="match status" value="1"/>
</dbReference>
<dbReference type="Pfam" id="PF01081">
    <property type="entry name" value="Aldolase"/>
    <property type="match status" value="1"/>
</dbReference>
<dbReference type="InParanoid" id="A0A371RLL5"/>
<dbReference type="GO" id="GO:0016829">
    <property type="term" value="F:lyase activity"/>
    <property type="evidence" value="ECO:0007669"/>
    <property type="project" value="UniProtKB-KW"/>
</dbReference>
<comment type="pathway">
    <text evidence="1">Carbohydrate acid metabolism.</text>
</comment>
<dbReference type="Gene3D" id="3.20.20.70">
    <property type="entry name" value="Aldolase class I"/>
    <property type="match status" value="1"/>
</dbReference>
<comment type="similarity">
    <text evidence="2">Belongs to the KHG/KDPG aldolase family.</text>
</comment>
<evidence type="ECO:0000256" key="1">
    <source>
        <dbReference type="ARBA" id="ARBA00004761"/>
    </source>
</evidence>
<dbReference type="InterPro" id="IPR000887">
    <property type="entry name" value="Aldlse_KDPG_KHG"/>
</dbReference>
<reference evidence="6 7" key="1">
    <citation type="submission" date="2018-08" db="EMBL/GenBank/DDBJ databases">
        <title>Parvularcula sp. SM1705, isolated from surface water of the South Sea China.</title>
        <authorList>
            <person name="Sun L."/>
        </authorList>
    </citation>
    <scope>NUCLEOTIDE SEQUENCE [LARGE SCALE GENOMIC DNA]</scope>
    <source>
        <strain evidence="6 7">SM1705</strain>
    </source>
</reference>
<dbReference type="PANTHER" id="PTHR30246:SF1">
    <property type="entry name" value="2-DEHYDRO-3-DEOXY-6-PHOSPHOGALACTONATE ALDOLASE-RELATED"/>
    <property type="match status" value="1"/>
</dbReference>
<dbReference type="InterPro" id="IPR031338">
    <property type="entry name" value="KDPG/KHG_AS_2"/>
</dbReference>
<evidence type="ECO:0000313" key="7">
    <source>
        <dbReference type="Proteomes" id="UP000264589"/>
    </source>
</evidence>
<sequence length="204" mass="20792">MAEMPIVAILRGVTPSEVEDVAAALIENGVGIIEVPLNSPSAFESIEKLATRYSEVAIIGAGTVLTVSDAERVAACGGQIAVAPNTNPEIIKAVLGHGMIPMPGIFTPTDAFTAIEAGAEFLKLFPAGTIGEVGLKAMMAVLPEDISVLAVGGVGASNIQSWFDAGAAGFGIGSELYKPGDTPEQVAQNTAALVEAVKFIQRGS</sequence>
<evidence type="ECO:0000256" key="3">
    <source>
        <dbReference type="ARBA" id="ARBA00011233"/>
    </source>
</evidence>
<evidence type="ECO:0000256" key="2">
    <source>
        <dbReference type="ARBA" id="ARBA00006906"/>
    </source>
</evidence>
<keyword evidence="4" id="KW-0456">Lyase</keyword>
<dbReference type="PANTHER" id="PTHR30246">
    <property type="entry name" value="2-KETO-3-DEOXY-6-PHOSPHOGLUCONATE ALDOLASE"/>
    <property type="match status" value="1"/>
</dbReference>
<dbReference type="SUPFAM" id="SSF51569">
    <property type="entry name" value="Aldolase"/>
    <property type="match status" value="1"/>
</dbReference>
<dbReference type="FunCoup" id="A0A371RLL5">
    <property type="interactions" value="32"/>
</dbReference>
<protein>
    <submittedName>
        <fullName evidence="6">2-dehydro-3-deoxy-6-phosphogalactonate aldolase</fullName>
    </submittedName>
</protein>
<dbReference type="AlphaFoldDB" id="A0A371RLL5"/>
<comment type="subunit">
    <text evidence="3">Homotrimer.</text>
</comment>
<dbReference type="InterPro" id="IPR013785">
    <property type="entry name" value="Aldolase_TIM"/>
</dbReference>
<gene>
    <name evidence="6" type="ORF">DX908_04400</name>
</gene>
<dbReference type="NCBIfam" id="NF006600">
    <property type="entry name" value="PRK09140.1"/>
    <property type="match status" value="1"/>
</dbReference>
<proteinExistence type="inferred from homology"/>
<evidence type="ECO:0000313" key="6">
    <source>
        <dbReference type="EMBL" id="RFB06347.1"/>
    </source>
</evidence>
<evidence type="ECO:0000256" key="5">
    <source>
        <dbReference type="ARBA" id="ARBA00023277"/>
    </source>
</evidence>
<keyword evidence="5" id="KW-0119">Carbohydrate metabolism</keyword>
<comment type="caution">
    <text evidence="6">The sequence shown here is derived from an EMBL/GenBank/DDBJ whole genome shotgun (WGS) entry which is preliminary data.</text>
</comment>
<name>A0A371RLL5_9PROT</name>
<organism evidence="6 7">
    <name type="scientific">Parvularcula marina</name>
    <dbReference type="NCBI Taxonomy" id="2292771"/>
    <lineage>
        <taxon>Bacteria</taxon>
        <taxon>Pseudomonadati</taxon>
        <taxon>Pseudomonadota</taxon>
        <taxon>Alphaproteobacteria</taxon>
        <taxon>Parvularculales</taxon>
        <taxon>Parvularculaceae</taxon>
        <taxon>Parvularcula</taxon>
    </lineage>
</organism>
<dbReference type="PROSITE" id="PS00160">
    <property type="entry name" value="ALDOLASE_KDPG_KHG_2"/>
    <property type="match status" value="1"/>
</dbReference>
<keyword evidence="7" id="KW-1185">Reference proteome</keyword>
<accession>A0A371RLL5</accession>
<dbReference type="EMBL" id="QUQO01000001">
    <property type="protein sequence ID" value="RFB06347.1"/>
    <property type="molecule type" value="Genomic_DNA"/>
</dbReference>